<comment type="similarity">
    <text evidence="1 2">Belongs to the Rab GDI family.</text>
</comment>
<protein>
    <recommendedName>
        <fullName evidence="2">Rab proteins geranylgeranyltransferase</fullName>
    </recommendedName>
</protein>
<dbReference type="SUPFAM" id="SSF54373">
    <property type="entry name" value="FAD-linked reductases, C-terminal domain"/>
    <property type="match status" value="1"/>
</dbReference>
<dbReference type="Gene3D" id="3.30.519.10">
    <property type="entry name" value="Guanine Nucleotide Dissociation Inhibitor, domain 2"/>
    <property type="match status" value="1"/>
</dbReference>
<dbReference type="Gene3D" id="1.10.405.10">
    <property type="entry name" value="Guanine Nucleotide Dissociation Inhibitor, domain 1"/>
    <property type="match status" value="1"/>
</dbReference>
<dbReference type="Gene3D" id="3.50.50.60">
    <property type="entry name" value="FAD/NAD(P)-binding domain"/>
    <property type="match status" value="1"/>
</dbReference>
<dbReference type="GO" id="GO:0005968">
    <property type="term" value="C:Rab-protein geranylgeranyltransferase complex"/>
    <property type="evidence" value="ECO:0007669"/>
    <property type="project" value="TreeGrafter"/>
</dbReference>
<dbReference type="InterPro" id="IPR017230">
    <property type="entry name" value="Mrs6"/>
</dbReference>
<reference evidence="4 5" key="1">
    <citation type="journal article" date="2019" name="Nat. Ecol. Evol.">
        <title>Megaphylogeny resolves global patterns of mushroom evolution.</title>
        <authorList>
            <person name="Varga T."/>
            <person name="Krizsan K."/>
            <person name="Foldi C."/>
            <person name="Dima B."/>
            <person name="Sanchez-Garcia M."/>
            <person name="Sanchez-Ramirez S."/>
            <person name="Szollosi G.J."/>
            <person name="Szarkandi J.G."/>
            <person name="Papp V."/>
            <person name="Albert L."/>
            <person name="Andreopoulos W."/>
            <person name="Angelini C."/>
            <person name="Antonin V."/>
            <person name="Barry K.W."/>
            <person name="Bougher N.L."/>
            <person name="Buchanan P."/>
            <person name="Buyck B."/>
            <person name="Bense V."/>
            <person name="Catcheside P."/>
            <person name="Chovatia M."/>
            <person name="Cooper J."/>
            <person name="Damon W."/>
            <person name="Desjardin D."/>
            <person name="Finy P."/>
            <person name="Geml J."/>
            <person name="Haridas S."/>
            <person name="Hughes K."/>
            <person name="Justo A."/>
            <person name="Karasinski D."/>
            <person name="Kautmanova I."/>
            <person name="Kiss B."/>
            <person name="Kocsube S."/>
            <person name="Kotiranta H."/>
            <person name="LaButti K.M."/>
            <person name="Lechner B.E."/>
            <person name="Liimatainen K."/>
            <person name="Lipzen A."/>
            <person name="Lukacs Z."/>
            <person name="Mihaltcheva S."/>
            <person name="Morgado L.N."/>
            <person name="Niskanen T."/>
            <person name="Noordeloos M.E."/>
            <person name="Ohm R.A."/>
            <person name="Ortiz-Santana B."/>
            <person name="Ovrebo C."/>
            <person name="Racz N."/>
            <person name="Riley R."/>
            <person name="Savchenko A."/>
            <person name="Shiryaev A."/>
            <person name="Soop K."/>
            <person name="Spirin V."/>
            <person name="Szebenyi C."/>
            <person name="Tomsovsky M."/>
            <person name="Tulloss R.E."/>
            <person name="Uehling J."/>
            <person name="Grigoriev I.V."/>
            <person name="Vagvolgyi C."/>
            <person name="Papp T."/>
            <person name="Martin F.M."/>
            <person name="Miettinen O."/>
            <person name="Hibbett D.S."/>
            <person name="Nagy L.G."/>
        </authorList>
    </citation>
    <scope>NUCLEOTIDE SEQUENCE [LARGE SCALE GENOMIC DNA]</scope>
    <source>
        <strain evidence="4 5">OMC1185</strain>
    </source>
</reference>
<feature type="compositionally biased region" description="Low complexity" evidence="3">
    <location>
        <begin position="357"/>
        <end position="372"/>
    </location>
</feature>
<dbReference type="AlphaFoldDB" id="A0A5C3NFW6"/>
<dbReference type="InterPro" id="IPR036188">
    <property type="entry name" value="FAD/NAD-bd_sf"/>
</dbReference>
<dbReference type="InterPro" id="IPR018203">
    <property type="entry name" value="GDP_dissociation_inhibitor"/>
</dbReference>
<dbReference type="EMBL" id="ML213504">
    <property type="protein sequence ID" value="TFK56282.1"/>
    <property type="molecule type" value="Genomic_DNA"/>
</dbReference>
<name>A0A5C3NFW6_9AGAM</name>
<dbReference type="PIRSF" id="PIRSF037514">
    <property type="entry name" value="Rab_ger_ger_transf_A_fun"/>
    <property type="match status" value="1"/>
</dbReference>
<dbReference type="PANTHER" id="PTHR11787:SF4">
    <property type="entry name" value="CHM, RAB ESCORT PROTEIN 1"/>
    <property type="match status" value="1"/>
</dbReference>
<dbReference type="GO" id="GO:0005634">
    <property type="term" value="C:nucleus"/>
    <property type="evidence" value="ECO:0007669"/>
    <property type="project" value="TreeGrafter"/>
</dbReference>
<accession>A0A5C3NFW6</accession>
<evidence type="ECO:0000256" key="3">
    <source>
        <dbReference type="SAM" id="MobiDB-lite"/>
    </source>
</evidence>
<feature type="region of interest" description="Disordered" evidence="3">
    <location>
        <begin position="354"/>
        <end position="375"/>
    </location>
</feature>
<evidence type="ECO:0000313" key="5">
    <source>
        <dbReference type="Proteomes" id="UP000305948"/>
    </source>
</evidence>
<dbReference type="Pfam" id="PF00996">
    <property type="entry name" value="GDI"/>
    <property type="match status" value="1"/>
</dbReference>
<gene>
    <name evidence="4" type="ORF">OE88DRAFT_1693316</name>
</gene>
<dbReference type="GO" id="GO:0007264">
    <property type="term" value="P:small GTPase-mediated signal transduction"/>
    <property type="evidence" value="ECO:0007669"/>
    <property type="project" value="UniProtKB-UniRule"/>
</dbReference>
<dbReference type="GO" id="GO:0005092">
    <property type="term" value="F:GDP-dissociation inhibitor activity"/>
    <property type="evidence" value="ECO:0007669"/>
    <property type="project" value="UniProtKB-UniRule"/>
</dbReference>
<dbReference type="PRINTS" id="PR00891">
    <property type="entry name" value="RABGDIREP"/>
</dbReference>
<dbReference type="SUPFAM" id="SSF51905">
    <property type="entry name" value="FAD/NAD(P)-binding domain"/>
    <property type="match status" value="1"/>
</dbReference>
<dbReference type="OrthoDB" id="9446342at2759"/>
<dbReference type="PANTHER" id="PTHR11787">
    <property type="entry name" value="RAB GDP-DISSOCIATION INHIBITOR"/>
    <property type="match status" value="1"/>
</dbReference>
<feature type="region of interest" description="Disordered" evidence="3">
    <location>
        <begin position="515"/>
        <end position="537"/>
    </location>
</feature>
<keyword evidence="5" id="KW-1185">Reference proteome</keyword>
<evidence type="ECO:0000313" key="4">
    <source>
        <dbReference type="EMBL" id="TFK56282.1"/>
    </source>
</evidence>
<sequence>MSDTHFNVIVLGTGLTESIAAAALSKAGFKVAHLDQNPYYGGDEASLTLDELIQWVDSNTTNEAHGKSAFHAQTAKFTSISHSGDLLPNSRQYSISLWPSIIPSTGPLISSLIGSGVSRYGGYKLLERIAVFSSGQVRNVPGSKEDVFKNKDLSLLEKRRLMRFLMFASGEFEGKPELEGNESSPFSEFLRAKFSLKDDVVEAVTYALAFCTSSADPTLPALHRIRRYLVSSGRYGASPFLIGQYGGAGEIAQGFCRASAVHGGVYILGRKIAAVSDSSDSSENPRLSVELEDLEDKLTCDLLVLSPNYVPSNLRSAAVTVSSDSERVNDDSPASVARCIAIFDGPIILPYSPAQPPAAAGEATEGDAASTESESHSKVDTAVLVFPPGSIEGGNATVAATVLLTGEGTMSSPTGKCIAYISIPALASDTSAETLLQPYLRATLASITQPGPQSVPLFSLFYLHHPPASPTSSSPPKLLVTPNASNLLPESMDSATKNAEAVFWEALKVLQSDGQEGGKAESFWPPLETQDEDEEGW</sequence>
<proteinExistence type="inferred from homology"/>
<dbReference type="GO" id="GO:0005829">
    <property type="term" value="C:cytosol"/>
    <property type="evidence" value="ECO:0007669"/>
    <property type="project" value="TreeGrafter"/>
</dbReference>
<organism evidence="4 5">
    <name type="scientific">Heliocybe sulcata</name>
    <dbReference type="NCBI Taxonomy" id="5364"/>
    <lineage>
        <taxon>Eukaryota</taxon>
        <taxon>Fungi</taxon>
        <taxon>Dikarya</taxon>
        <taxon>Basidiomycota</taxon>
        <taxon>Agaricomycotina</taxon>
        <taxon>Agaricomycetes</taxon>
        <taxon>Gloeophyllales</taxon>
        <taxon>Gloeophyllaceae</taxon>
        <taxon>Heliocybe</taxon>
    </lineage>
</organism>
<evidence type="ECO:0000256" key="1">
    <source>
        <dbReference type="ARBA" id="ARBA00005593"/>
    </source>
</evidence>
<dbReference type="STRING" id="5364.A0A5C3NFW6"/>
<dbReference type="Proteomes" id="UP000305948">
    <property type="component" value="Unassembled WGS sequence"/>
</dbReference>
<dbReference type="GO" id="GO:0016192">
    <property type="term" value="P:vesicle-mediated transport"/>
    <property type="evidence" value="ECO:0007669"/>
    <property type="project" value="TreeGrafter"/>
</dbReference>
<evidence type="ECO:0000256" key="2">
    <source>
        <dbReference type="PIRNR" id="PIRNR037514"/>
    </source>
</evidence>